<proteinExistence type="predicted"/>
<dbReference type="Pfam" id="PF13359">
    <property type="entry name" value="DDE_Tnp_4"/>
    <property type="match status" value="1"/>
</dbReference>
<comment type="cofactor">
    <cofactor evidence="1">
        <name>a divalent metal cation</name>
        <dbReference type="ChEBI" id="CHEBI:60240"/>
    </cofactor>
</comment>
<dbReference type="AlphaFoldDB" id="A0A8K0CRH9"/>
<feature type="non-terminal residue" evidence="5">
    <location>
        <position position="1"/>
    </location>
</feature>
<gene>
    <name evidence="5" type="ORF">ILUMI_16865</name>
</gene>
<feature type="domain" description="DDE Tnp4" evidence="4">
    <location>
        <begin position="12"/>
        <end position="69"/>
    </location>
</feature>
<name>A0A8K0CRH9_IGNLU</name>
<evidence type="ECO:0000313" key="6">
    <source>
        <dbReference type="Proteomes" id="UP000801492"/>
    </source>
</evidence>
<feature type="region of interest" description="Disordered" evidence="3">
    <location>
        <begin position="72"/>
        <end position="92"/>
    </location>
</feature>
<dbReference type="Proteomes" id="UP000801492">
    <property type="component" value="Unassembled WGS sequence"/>
</dbReference>
<evidence type="ECO:0000256" key="3">
    <source>
        <dbReference type="SAM" id="MobiDB-lite"/>
    </source>
</evidence>
<keyword evidence="2" id="KW-0479">Metal-binding</keyword>
<accession>A0A8K0CRH9</accession>
<evidence type="ECO:0000256" key="2">
    <source>
        <dbReference type="ARBA" id="ARBA00022723"/>
    </source>
</evidence>
<dbReference type="GO" id="GO:0046872">
    <property type="term" value="F:metal ion binding"/>
    <property type="evidence" value="ECO:0007669"/>
    <property type="project" value="UniProtKB-KW"/>
</dbReference>
<evidence type="ECO:0000259" key="4">
    <source>
        <dbReference type="Pfam" id="PF13359"/>
    </source>
</evidence>
<dbReference type="InterPro" id="IPR027806">
    <property type="entry name" value="HARBI1_dom"/>
</dbReference>
<organism evidence="5 6">
    <name type="scientific">Ignelater luminosus</name>
    <name type="common">Cucubano</name>
    <name type="synonym">Pyrophorus luminosus</name>
    <dbReference type="NCBI Taxonomy" id="2038154"/>
    <lineage>
        <taxon>Eukaryota</taxon>
        <taxon>Metazoa</taxon>
        <taxon>Ecdysozoa</taxon>
        <taxon>Arthropoda</taxon>
        <taxon>Hexapoda</taxon>
        <taxon>Insecta</taxon>
        <taxon>Pterygota</taxon>
        <taxon>Neoptera</taxon>
        <taxon>Endopterygota</taxon>
        <taxon>Coleoptera</taxon>
        <taxon>Polyphaga</taxon>
        <taxon>Elateriformia</taxon>
        <taxon>Elateroidea</taxon>
        <taxon>Elateridae</taxon>
        <taxon>Agrypninae</taxon>
        <taxon>Pyrophorini</taxon>
        <taxon>Ignelater</taxon>
    </lineage>
</organism>
<dbReference type="EMBL" id="VTPC01068375">
    <property type="protein sequence ID" value="KAF2889308.1"/>
    <property type="molecule type" value="Genomic_DNA"/>
</dbReference>
<reference evidence="5" key="1">
    <citation type="submission" date="2019-08" db="EMBL/GenBank/DDBJ databases">
        <title>The genome of the North American firefly Photinus pyralis.</title>
        <authorList>
            <consortium name="Photinus pyralis genome working group"/>
            <person name="Fallon T.R."/>
            <person name="Sander Lower S.E."/>
            <person name="Weng J.-K."/>
        </authorList>
    </citation>
    <scope>NUCLEOTIDE SEQUENCE</scope>
    <source>
        <strain evidence="5">TRF0915ILg1</strain>
        <tissue evidence="5">Whole body</tissue>
    </source>
</reference>
<protein>
    <recommendedName>
        <fullName evidence="4">DDE Tnp4 domain-containing protein</fullName>
    </recommendedName>
</protein>
<sequence>FIAYYSKVQSIIDCLEIEIEKPSNAIHQSLPLEYLISVTPKVMITYISTGFDGRASDALIVEHRSPYKEQLIQSLNKSTTDKSKSRKSRKRLNFHDASEKTCCKEAKAEKGIKSSRIIRPLKTSAELVLEDDDDTDFETDHLEPSEDKDAACLFCDGLFS</sequence>
<dbReference type="OrthoDB" id="7467139at2759"/>
<comment type="caution">
    <text evidence="5">The sequence shown here is derived from an EMBL/GenBank/DDBJ whole genome shotgun (WGS) entry which is preliminary data.</text>
</comment>
<evidence type="ECO:0000256" key="1">
    <source>
        <dbReference type="ARBA" id="ARBA00001968"/>
    </source>
</evidence>
<evidence type="ECO:0000313" key="5">
    <source>
        <dbReference type="EMBL" id="KAF2889308.1"/>
    </source>
</evidence>
<keyword evidence="6" id="KW-1185">Reference proteome</keyword>